<dbReference type="AlphaFoldDB" id="A0A151ZH95"/>
<name>A0A151ZH95_TIELA</name>
<dbReference type="EMBL" id="LODT01000028">
    <property type="protein sequence ID" value="KYQ93336.1"/>
    <property type="molecule type" value="Genomic_DNA"/>
</dbReference>
<feature type="transmembrane region" description="Helical" evidence="2">
    <location>
        <begin position="30"/>
        <end position="50"/>
    </location>
</feature>
<organism evidence="3 4">
    <name type="scientific">Tieghemostelium lacteum</name>
    <name type="common">Slime mold</name>
    <name type="synonym">Dictyostelium lacteum</name>
    <dbReference type="NCBI Taxonomy" id="361077"/>
    <lineage>
        <taxon>Eukaryota</taxon>
        <taxon>Amoebozoa</taxon>
        <taxon>Evosea</taxon>
        <taxon>Eumycetozoa</taxon>
        <taxon>Dictyostelia</taxon>
        <taxon>Dictyosteliales</taxon>
        <taxon>Raperosteliaceae</taxon>
        <taxon>Tieghemostelium</taxon>
    </lineage>
</organism>
<evidence type="ECO:0000313" key="3">
    <source>
        <dbReference type="EMBL" id="KYQ93336.1"/>
    </source>
</evidence>
<accession>A0A151ZH95</accession>
<evidence type="ECO:0000256" key="1">
    <source>
        <dbReference type="SAM" id="MobiDB-lite"/>
    </source>
</evidence>
<evidence type="ECO:0000256" key="2">
    <source>
        <dbReference type="SAM" id="Phobius"/>
    </source>
</evidence>
<comment type="caution">
    <text evidence="3">The sequence shown here is derived from an EMBL/GenBank/DDBJ whole genome shotgun (WGS) entry which is preliminary data.</text>
</comment>
<keyword evidence="2" id="KW-0812">Transmembrane</keyword>
<keyword evidence="2" id="KW-1133">Transmembrane helix</keyword>
<protein>
    <recommendedName>
        <fullName evidence="5">Selenoprotein</fullName>
    </recommendedName>
</protein>
<evidence type="ECO:0000313" key="4">
    <source>
        <dbReference type="Proteomes" id="UP000076078"/>
    </source>
</evidence>
<evidence type="ECO:0008006" key="5">
    <source>
        <dbReference type="Google" id="ProtNLM"/>
    </source>
</evidence>
<dbReference type="OMA" id="FIVAYIN"/>
<dbReference type="Proteomes" id="UP000076078">
    <property type="component" value="Unassembled WGS sequence"/>
</dbReference>
<dbReference type="InParanoid" id="A0A151ZH95"/>
<proteinExistence type="predicted"/>
<reference evidence="3 4" key="1">
    <citation type="submission" date="2015-12" db="EMBL/GenBank/DDBJ databases">
        <title>Dictyostelia acquired genes for synthesis and detection of signals that induce cell-type specialization by lateral gene transfer from prokaryotes.</title>
        <authorList>
            <person name="Gloeckner G."/>
            <person name="Schaap P."/>
        </authorList>
    </citation>
    <scope>NUCLEOTIDE SEQUENCE [LARGE SCALE GENOMIC DNA]</scope>
    <source>
        <strain evidence="3 4">TK</strain>
    </source>
</reference>
<feature type="region of interest" description="Disordered" evidence="1">
    <location>
        <begin position="87"/>
        <end position="146"/>
    </location>
</feature>
<gene>
    <name evidence="3" type="ORF">DLAC_06006</name>
</gene>
<keyword evidence="4" id="KW-1185">Reference proteome</keyword>
<sequence>MEDDEYDSGESLSDVLVKLYNETNIRLMVYTYYLHIWIGLIIVFVLYQLYKRIPKKEKYFEQDVLEELDKKKQERIAKIQHNYNNKLIDDNIPDASKKKDSRPKPTKPKSENEFKGYSNALNGGGSSSSYRPSFSMRNVGGGCSNK</sequence>
<keyword evidence="2" id="KW-0472">Membrane</keyword>